<dbReference type="AlphaFoldDB" id="A0A5M9KA12"/>
<feature type="compositionally biased region" description="Polar residues" evidence="1">
    <location>
        <begin position="85"/>
        <end position="100"/>
    </location>
</feature>
<dbReference type="EMBL" id="VICG01000001">
    <property type="protein sequence ID" value="KAA8577349.1"/>
    <property type="molecule type" value="Genomic_DNA"/>
</dbReference>
<evidence type="ECO:0000313" key="2">
    <source>
        <dbReference type="EMBL" id="KAA8577349.1"/>
    </source>
</evidence>
<organism evidence="2 3">
    <name type="scientific">Monilinia fructicola</name>
    <name type="common">Brown rot fungus</name>
    <name type="synonym">Ciboria fructicola</name>
    <dbReference type="NCBI Taxonomy" id="38448"/>
    <lineage>
        <taxon>Eukaryota</taxon>
        <taxon>Fungi</taxon>
        <taxon>Dikarya</taxon>
        <taxon>Ascomycota</taxon>
        <taxon>Pezizomycotina</taxon>
        <taxon>Leotiomycetes</taxon>
        <taxon>Helotiales</taxon>
        <taxon>Sclerotiniaceae</taxon>
        <taxon>Monilinia</taxon>
    </lineage>
</organism>
<gene>
    <name evidence="2" type="ORF">EYC84_007311</name>
</gene>
<proteinExistence type="predicted"/>
<evidence type="ECO:0000313" key="3">
    <source>
        <dbReference type="Proteomes" id="UP000322873"/>
    </source>
</evidence>
<evidence type="ECO:0000256" key="1">
    <source>
        <dbReference type="SAM" id="MobiDB-lite"/>
    </source>
</evidence>
<reference evidence="2 3" key="1">
    <citation type="submission" date="2019-06" db="EMBL/GenBank/DDBJ databases">
        <title>Genome Sequence of the Brown Rot Fungal Pathogen Monilinia fructicola.</title>
        <authorList>
            <person name="De Miccolis Angelini R.M."/>
            <person name="Landi L."/>
            <person name="Abate D."/>
            <person name="Pollastro S."/>
            <person name="Romanazzi G."/>
            <person name="Faretra F."/>
        </authorList>
    </citation>
    <scope>NUCLEOTIDE SEQUENCE [LARGE SCALE GENOMIC DNA]</scope>
    <source>
        <strain evidence="2 3">Mfrc123</strain>
    </source>
</reference>
<accession>A0A5M9KA12</accession>
<name>A0A5M9KA12_MONFR</name>
<feature type="region of interest" description="Disordered" evidence="1">
    <location>
        <begin position="63"/>
        <end position="117"/>
    </location>
</feature>
<dbReference type="VEuPathDB" id="FungiDB:MFRU_021g00020"/>
<comment type="caution">
    <text evidence="2">The sequence shown here is derived from an EMBL/GenBank/DDBJ whole genome shotgun (WGS) entry which is preliminary data.</text>
</comment>
<dbReference type="Proteomes" id="UP000322873">
    <property type="component" value="Unassembled WGS sequence"/>
</dbReference>
<keyword evidence="3" id="KW-1185">Reference proteome</keyword>
<feature type="region of interest" description="Disordered" evidence="1">
    <location>
        <begin position="210"/>
        <end position="238"/>
    </location>
</feature>
<sequence>MNDTGRKAIAGVSGPGARTVIESGPPIQRAWYHGQSSDSNRVLILDDGNQAFIDPISRRTNIYGPPAGSTASLGASSAVGESSEDTTSVQSFKSEASPETPSLRDCSVQSRSPGSPALPLTPRCMYNHAYNTPATYILPTIPHAPGTVEQVELEVLRPSGAVVVAGMVDNDRTPTRDNFGGGGGGAATATPRRIADGFARVNGTTIMNAPSAPRSRGASRGQAHYRGGRPTRIWNWRN</sequence>
<protein>
    <submittedName>
        <fullName evidence="2">Uncharacterized protein</fullName>
    </submittedName>
</protein>
<feature type="compositionally biased region" description="Low complexity" evidence="1">
    <location>
        <begin position="64"/>
        <end position="80"/>
    </location>
</feature>